<dbReference type="OrthoDB" id="693810at2759"/>
<dbReference type="EMBL" id="SPHZ02000006">
    <property type="protein sequence ID" value="KAF0915314.1"/>
    <property type="molecule type" value="Genomic_DNA"/>
</dbReference>
<dbReference type="AlphaFoldDB" id="A0A6G1DT85"/>
<sequence length="112" mass="12515">MACGPSAWRAPTASSSYLVVAEAGGVVMSLLPGYERAWQGFPRRTRRRRRRGVIVTGVAAQRGQAALGALTRAVQRGRCRGDEEEAGMTTMERRRSSWRPDPERRWPVQGWC</sequence>
<gene>
    <name evidence="2" type="ORF">E2562_035546</name>
</gene>
<evidence type="ECO:0000313" key="2">
    <source>
        <dbReference type="EMBL" id="KAF0915314.1"/>
    </source>
</evidence>
<proteinExistence type="predicted"/>
<organism evidence="2 3">
    <name type="scientific">Oryza meyeriana var. granulata</name>
    <dbReference type="NCBI Taxonomy" id="110450"/>
    <lineage>
        <taxon>Eukaryota</taxon>
        <taxon>Viridiplantae</taxon>
        <taxon>Streptophyta</taxon>
        <taxon>Embryophyta</taxon>
        <taxon>Tracheophyta</taxon>
        <taxon>Spermatophyta</taxon>
        <taxon>Magnoliopsida</taxon>
        <taxon>Liliopsida</taxon>
        <taxon>Poales</taxon>
        <taxon>Poaceae</taxon>
        <taxon>BOP clade</taxon>
        <taxon>Oryzoideae</taxon>
        <taxon>Oryzeae</taxon>
        <taxon>Oryzinae</taxon>
        <taxon>Oryza</taxon>
        <taxon>Oryza meyeriana</taxon>
    </lineage>
</organism>
<dbReference type="Proteomes" id="UP000479710">
    <property type="component" value="Unassembled WGS sequence"/>
</dbReference>
<name>A0A6G1DT85_9ORYZ</name>
<reference evidence="2 3" key="1">
    <citation type="submission" date="2019-11" db="EMBL/GenBank/DDBJ databases">
        <title>Whole genome sequence of Oryza granulata.</title>
        <authorList>
            <person name="Li W."/>
        </authorList>
    </citation>
    <scope>NUCLEOTIDE SEQUENCE [LARGE SCALE GENOMIC DNA]</scope>
    <source>
        <strain evidence="3">cv. Menghai</strain>
        <tissue evidence="2">Leaf</tissue>
    </source>
</reference>
<keyword evidence="3" id="KW-1185">Reference proteome</keyword>
<accession>A0A6G1DT85</accession>
<evidence type="ECO:0000256" key="1">
    <source>
        <dbReference type="SAM" id="MobiDB-lite"/>
    </source>
</evidence>
<feature type="region of interest" description="Disordered" evidence="1">
    <location>
        <begin position="80"/>
        <end position="112"/>
    </location>
</feature>
<feature type="compositionally biased region" description="Basic and acidic residues" evidence="1">
    <location>
        <begin position="91"/>
        <end position="106"/>
    </location>
</feature>
<comment type="caution">
    <text evidence="2">The sequence shown here is derived from an EMBL/GenBank/DDBJ whole genome shotgun (WGS) entry which is preliminary data.</text>
</comment>
<evidence type="ECO:0000313" key="3">
    <source>
        <dbReference type="Proteomes" id="UP000479710"/>
    </source>
</evidence>
<protein>
    <submittedName>
        <fullName evidence="2">Uncharacterized protein</fullName>
    </submittedName>
</protein>